<evidence type="ECO:0000313" key="3">
    <source>
        <dbReference type="EMBL" id="MBL7258056.1"/>
    </source>
</evidence>
<feature type="signal peptide" evidence="2">
    <location>
        <begin position="1"/>
        <end position="23"/>
    </location>
</feature>
<protein>
    <submittedName>
        <fullName evidence="3">Uncharacterized protein</fullName>
    </submittedName>
</protein>
<comment type="caution">
    <text evidence="3">The sequence shown here is derived from an EMBL/GenBank/DDBJ whole genome shotgun (WGS) entry which is preliminary data.</text>
</comment>
<sequence length="77" mass="7768">MIRVAGAVAAGIVLALPAAPALAARPDLPDPPRPAVRTVEVQVVSHDRVAEGVQMVAAGAIGAAAAAAWTTRRRRPA</sequence>
<dbReference type="Proteomes" id="UP000598996">
    <property type="component" value="Unassembled WGS sequence"/>
</dbReference>
<feature type="chain" id="PRO_5045558325" evidence="2">
    <location>
        <begin position="24"/>
        <end position="77"/>
    </location>
</feature>
<organism evidence="3 4">
    <name type="scientific">Paractinoplanes lichenicola</name>
    <dbReference type="NCBI Taxonomy" id="2802976"/>
    <lineage>
        <taxon>Bacteria</taxon>
        <taxon>Bacillati</taxon>
        <taxon>Actinomycetota</taxon>
        <taxon>Actinomycetes</taxon>
        <taxon>Micromonosporales</taxon>
        <taxon>Micromonosporaceae</taxon>
        <taxon>Paractinoplanes</taxon>
    </lineage>
</organism>
<keyword evidence="1" id="KW-0472">Membrane</keyword>
<keyword evidence="4" id="KW-1185">Reference proteome</keyword>
<evidence type="ECO:0000256" key="1">
    <source>
        <dbReference type="SAM" id="Phobius"/>
    </source>
</evidence>
<keyword evidence="1" id="KW-0812">Transmembrane</keyword>
<dbReference type="EMBL" id="JAENHO010000008">
    <property type="protein sequence ID" value="MBL7258056.1"/>
    <property type="molecule type" value="Genomic_DNA"/>
</dbReference>
<proteinExistence type="predicted"/>
<evidence type="ECO:0000313" key="4">
    <source>
        <dbReference type="Proteomes" id="UP000598996"/>
    </source>
</evidence>
<reference evidence="3 4" key="1">
    <citation type="submission" date="2021-01" db="EMBL/GenBank/DDBJ databases">
        <title>Actinoplanes sp. nov. LDG1-01 isolated from lichen.</title>
        <authorList>
            <person name="Saeng-In P."/>
            <person name="Phongsopitanun W."/>
            <person name="Kanchanasin P."/>
            <person name="Yuki M."/>
            <person name="Kudo T."/>
            <person name="Ohkuma M."/>
            <person name="Tanasupawat S."/>
        </authorList>
    </citation>
    <scope>NUCLEOTIDE SEQUENCE [LARGE SCALE GENOMIC DNA]</scope>
    <source>
        <strain evidence="3 4">LDG1-01</strain>
    </source>
</reference>
<accession>A0ABS1VU98</accession>
<keyword evidence="2" id="KW-0732">Signal</keyword>
<evidence type="ECO:0000256" key="2">
    <source>
        <dbReference type="SAM" id="SignalP"/>
    </source>
</evidence>
<feature type="transmembrane region" description="Helical" evidence="1">
    <location>
        <begin position="52"/>
        <end position="71"/>
    </location>
</feature>
<keyword evidence="1" id="KW-1133">Transmembrane helix</keyword>
<gene>
    <name evidence="3" type="ORF">JKJ07_27495</name>
</gene>
<dbReference type="RefSeq" id="WP_202994701.1">
    <property type="nucleotide sequence ID" value="NZ_JAENHO010000008.1"/>
</dbReference>
<name>A0ABS1VU98_9ACTN</name>